<keyword evidence="2" id="KW-1185">Reference proteome</keyword>
<comment type="caution">
    <text evidence="1">The sequence shown here is derived from an EMBL/GenBank/DDBJ whole genome shotgun (WGS) entry which is preliminary data.</text>
</comment>
<proteinExistence type="predicted"/>
<evidence type="ECO:0000313" key="1">
    <source>
        <dbReference type="EMBL" id="KAI3683095.1"/>
    </source>
</evidence>
<evidence type="ECO:0000313" key="2">
    <source>
        <dbReference type="Proteomes" id="UP001056120"/>
    </source>
</evidence>
<dbReference type="EMBL" id="CM042045">
    <property type="protein sequence ID" value="KAI3683095.1"/>
    <property type="molecule type" value="Genomic_DNA"/>
</dbReference>
<reference evidence="2" key="1">
    <citation type="journal article" date="2022" name="Mol. Ecol. Resour.">
        <title>The genomes of chicory, endive, great burdock and yacon provide insights into Asteraceae palaeo-polyploidization history and plant inulin production.</title>
        <authorList>
            <person name="Fan W."/>
            <person name="Wang S."/>
            <person name="Wang H."/>
            <person name="Wang A."/>
            <person name="Jiang F."/>
            <person name="Liu H."/>
            <person name="Zhao H."/>
            <person name="Xu D."/>
            <person name="Zhang Y."/>
        </authorList>
    </citation>
    <scope>NUCLEOTIDE SEQUENCE [LARGE SCALE GENOMIC DNA]</scope>
    <source>
        <strain evidence="2">cv. Yunnan</strain>
    </source>
</reference>
<protein>
    <submittedName>
        <fullName evidence="1">Uncharacterized protein</fullName>
    </submittedName>
</protein>
<accession>A0ACB8YDJ6</accession>
<dbReference type="Proteomes" id="UP001056120">
    <property type="component" value="Linkage Group LG28"/>
</dbReference>
<organism evidence="1 2">
    <name type="scientific">Smallanthus sonchifolius</name>
    <dbReference type="NCBI Taxonomy" id="185202"/>
    <lineage>
        <taxon>Eukaryota</taxon>
        <taxon>Viridiplantae</taxon>
        <taxon>Streptophyta</taxon>
        <taxon>Embryophyta</taxon>
        <taxon>Tracheophyta</taxon>
        <taxon>Spermatophyta</taxon>
        <taxon>Magnoliopsida</taxon>
        <taxon>eudicotyledons</taxon>
        <taxon>Gunneridae</taxon>
        <taxon>Pentapetalae</taxon>
        <taxon>asterids</taxon>
        <taxon>campanulids</taxon>
        <taxon>Asterales</taxon>
        <taxon>Asteraceae</taxon>
        <taxon>Asteroideae</taxon>
        <taxon>Heliantheae alliance</taxon>
        <taxon>Millerieae</taxon>
        <taxon>Smallanthus</taxon>
    </lineage>
</organism>
<sequence>MEEPGFEMERSFKRRLMEAQAAAVNGGVGNVVGGQMRRVHIVYFLCRNGRIEHPHLIRVHHHSRNGVHLRDVKRWLSELRGKDMLQSFAWSYKRRYKEGYVWQDLLNNDLITPICDNEYVLKGSEIYSTTSNNDINSIQRKEVQTSPPFEGNMKDPNYSSMRKKYSLDFSTNASIEIEESSFGSNVTTEDTTKNRDGNNDIQVAQTQDDKNEDNSFYETFLNDNNNSNNSKKGCDKSETGCFKTALSPTYSFRKSGRKSRMFRNWITCGTAKTHEKAVMVINRRNGSRSSMVSSVSEKIGKENNRGQICKEQKPRDFEERFDTNDGSKKSKKNDSGNLKTYGAAYKPVNGPNCSQCGGQFRPEKLHNHMKYCRGMKAMAKSTNSRIKQKTTRPLSPSSISMDTFFLTNN</sequence>
<gene>
    <name evidence="1" type="ORF">L1987_83595</name>
</gene>
<name>A0ACB8YDJ6_9ASTR</name>
<reference evidence="1 2" key="2">
    <citation type="journal article" date="2022" name="Mol. Ecol. Resour.">
        <title>The genomes of chicory, endive, great burdock and yacon provide insights into Asteraceae paleo-polyploidization history and plant inulin production.</title>
        <authorList>
            <person name="Fan W."/>
            <person name="Wang S."/>
            <person name="Wang H."/>
            <person name="Wang A."/>
            <person name="Jiang F."/>
            <person name="Liu H."/>
            <person name="Zhao H."/>
            <person name="Xu D."/>
            <person name="Zhang Y."/>
        </authorList>
    </citation>
    <scope>NUCLEOTIDE SEQUENCE [LARGE SCALE GENOMIC DNA]</scope>
    <source>
        <strain evidence="2">cv. Yunnan</strain>
        <tissue evidence="1">Leaves</tissue>
    </source>
</reference>